<comment type="caution">
    <text evidence="1">The sequence shown here is derived from an EMBL/GenBank/DDBJ whole genome shotgun (WGS) entry which is preliminary data.</text>
</comment>
<sequence>MDATYCILWLDDQKEELGGVVKNLESRLYSVGLTAHITWQEKFDDLSMRPILESLRKHSPYDLIMVDYDLGVGCIGHRLTKQIRSQTYGDMVFYSSAPDEELRQRLFDEKVDGVYCMQRASLAQEVFSLAQNAIKRVIHPNYMRGLVVGSVGELEGLFGDTINAIISRKGSPTDDEVREMARESLKSYITELTDVSLPKFTEMPVKKIVNKMNLRVKVDLLLKLLEEDGNQLSLHCREVISRFSDEINQHRIEFAHARTQKNMAGIPIFQDRNKKVWGPQEMRSLLLKLREHYDAARNINDYFGS</sequence>
<reference evidence="1 2" key="1">
    <citation type="journal article" date="2013" name="PLoS Pathog.">
        <title>Genomic analysis of the Kiwifruit pathogen Pseudomonas syringae pv. actinidiae provides insight into the origins of an emergent plant disease.</title>
        <authorList>
            <person name="McCann H.C."/>
            <person name="Rikkerink E.H."/>
            <person name="Bertels F."/>
            <person name="Fiers M."/>
            <person name="Lu A."/>
            <person name="Rees-George J."/>
            <person name="Andersen M.T."/>
            <person name="Gleave A.P."/>
            <person name="Haubold B."/>
            <person name="Wohlers M.W."/>
            <person name="Guttman D.S."/>
            <person name="Wang P.W."/>
            <person name="Straub C."/>
            <person name="Vanneste J.L."/>
            <person name="Rainey P.B."/>
            <person name="Templeton M.D."/>
        </authorList>
    </citation>
    <scope>NUCLEOTIDE SEQUENCE [LARGE SCALE GENOMIC DNA]</scope>
    <source>
        <strain evidence="1 2">ICMP 19096</strain>
    </source>
</reference>
<evidence type="ECO:0000313" key="2">
    <source>
        <dbReference type="Proteomes" id="UP000018849"/>
    </source>
</evidence>
<proteinExistence type="predicted"/>
<name>A0A656JSB5_PSESF</name>
<dbReference type="EMBL" id="AOKF01002484">
    <property type="protein sequence ID" value="EPN49438.1"/>
    <property type="molecule type" value="Genomic_DNA"/>
</dbReference>
<protein>
    <recommendedName>
        <fullName evidence="3">Response regulatory domain-containing protein</fullName>
    </recommendedName>
</protein>
<evidence type="ECO:0008006" key="3">
    <source>
        <dbReference type="Google" id="ProtNLM"/>
    </source>
</evidence>
<evidence type="ECO:0000313" key="1">
    <source>
        <dbReference type="EMBL" id="EPN49438.1"/>
    </source>
</evidence>
<dbReference type="AlphaFoldDB" id="A0A656JSB5"/>
<dbReference type="Proteomes" id="UP000018849">
    <property type="component" value="Unassembled WGS sequence"/>
</dbReference>
<accession>A0A656JSB5</accession>
<organism evidence="1 2">
    <name type="scientific">Pseudomonas syringae pv. actinidiae ICMP 19096</name>
    <dbReference type="NCBI Taxonomy" id="1194405"/>
    <lineage>
        <taxon>Bacteria</taxon>
        <taxon>Pseudomonadati</taxon>
        <taxon>Pseudomonadota</taxon>
        <taxon>Gammaproteobacteria</taxon>
        <taxon>Pseudomonadales</taxon>
        <taxon>Pseudomonadaceae</taxon>
        <taxon>Pseudomonas</taxon>
        <taxon>Pseudomonas syringae</taxon>
    </lineage>
</organism>
<gene>
    <name evidence="1" type="ORF">A245_28941</name>
</gene>
<dbReference type="Gene3D" id="3.40.50.2300">
    <property type="match status" value="1"/>
</dbReference>